<organism evidence="4 5">
    <name type="scientific">Desulfoluna limicola</name>
    <dbReference type="NCBI Taxonomy" id="2810562"/>
    <lineage>
        <taxon>Bacteria</taxon>
        <taxon>Pseudomonadati</taxon>
        <taxon>Thermodesulfobacteriota</taxon>
        <taxon>Desulfobacteria</taxon>
        <taxon>Desulfobacterales</taxon>
        <taxon>Desulfolunaceae</taxon>
        <taxon>Desulfoluna</taxon>
    </lineage>
</organism>
<dbReference type="PANTHER" id="PTHR23416">
    <property type="entry name" value="SIALIC ACID SYNTHASE-RELATED"/>
    <property type="match status" value="1"/>
</dbReference>
<dbReference type="SUPFAM" id="SSF51161">
    <property type="entry name" value="Trimeric LpxA-like enzymes"/>
    <property type="match status" value="1"/>
</dbReference>
<evidence type="ECO:0000256" key="1">
    <source>
        <dbReference type="ARBA" id="ARBA00022679"/>
    </source>
</evidence>
<dbReference type="InterPro" id="IPR051159">
    <property type="entry name" value="Hexapeptide_acetyltransf"/>
</dbReference>
<dbReference type="CDD" id="cd04647">
    <property type="entry name" value="LbH_MAT_like"/>
    <property type="match status" value="1"/>
</dbReference>
<dbReference type="PROSITE" id="PS00101">
    <property type="entry name" value="HEXAPEP_TRANSFERASES"/>
    <property type="match status" value="1"/>
</dbReference>
<evidence type="ECO:0000313" key="5">
    <source>
        <dbReference type="Proteomes" id="UP001320148"/>
    </source>
</evidence>
<dbReference type="EMBL" id="AP024488">
    <property type="protein sequence ID" value="BCS95201.1"/>
    <property type="molecule type" value="Genomic_DNA"/>
</dbReference>
<dbReference type="Pfam" id="PF00132">
    <property type="entry name" value="Hexapep"/>
    <property type="match status" value="1"/>
</dbReference>
<keyword evidence="1" id="KW-0808">Transferase</keyword>
<keyword evidence="5" id="KW-1185">Reference proteome</keyword>
<dbReference type="InterPro" id="IPR011004">
    <property type="entry name" value="Trimer_LpxA-like_sf"/>
</dbReference>
<protein>
    <recommendedName>
        <fullName evidence="6">Acyltransferase</fullName>
    </recommendedName>
</protein>
<accession>A0ABM7PDP9</accession>
<name>A0ABM7PDP9_9BACT</name>
<evidence type="ECO:0000256" key="2">
    <source>
        <dbReference type="ARBA" id="ARBA00022737"/>
    </source>
</evidence>
<dbReference type="InterPro" id="IPR018357">
    <property type="entry name" value="Hexapep_transf_CS"/>
</dbReference>
<sequence>MFFGLCNRASGYNDRFISSRAMKIIEKIHLKFFIKSGFPYAQYLKEKGALRRQGTDCFIVKNAGLPDGYLTSIGNNVWITDGCQLLCHDASVIMLNIRDASHLDRVAPITIGDHVFLGNRTTILPGITIGSHAIVGAGSVVTRDIPDGEVWAGNPARHVCTTESYRNKLHAATQELPWYPLLAKAGRHVFDPHLETKLRKARLAHFFSSDPNTLKER</sequence>
<keyword evidence="3" id="KW-0012">Acyltransferase</keyword>
<keyword evidence="2" id="KW-0677">Repeat</keyword>
<dbReference type="Proteomes" id="UP001320148">
    <property type="component" value="Chromosome"/>
</dbReference>
<evidence type="ECO:0008006" key="6">
    <source>
        <dbReference type="Google" id="ProtNLM"/>
    </source>
</evidence>
<evidence type="ECO:0000256" key="3">
    <source>
        <dbReference type="ARBA" id="ARBA00023315"/>
    </source>
</evidence>
<dbReference type="InterPro" id="IPR001451">
    <property type="entry name" value="Hexapep"/>
</dbReference>
<evidence type="ECO:0000313" key="4">
    <source>
        <dbReference type="EMBL" id="BCS95201.1"/>
    </source>
</evidence>
<proteinExistence type="predicted"/>
<dbReference type="Gene3D" id="2.160.10.10">
    <property type="entry name" value="Hexapeptide repeat proteins"/>
    <property type="match status" value="1"/>
</dbReference>
<gene>
    <name evidence="4" type="ORF">DSLASN_08330</name>
</gene>
<reference evidence="4 5" key="1">
    <citation type="submission" date="2021-02" db="EMBL/GenBank/DDBJ databases">
        <title>Complete genome of Desulfoluna sp. strain ASN36.</title>
        <authorList>
            <person name="Takahashi A."/>
            <person name="Kojima H."/>
            <person name="Fukui M."/>
        </authorList>
    </citation>
    <scope>NUCLEOTIDE SEQUENCE [LARGE SCALE GENOMIC DNA]</scope>
    <source>
        <strain evidence="4 5">ASN36</strain>
    </source>
</reference>